<name>A0A0F5YLQ7_9CYAN</name>
<protein>
    <submittedName>
        <fullName evidence="1">LmbE-like protein</fullName>
    </submittedName>
</protein>
<organism evidence="1 2">
    <name type="scientific">Limnoraphis robusta CS-951</name>
    <dbReference type="NCBI Taxonomy" id="1637645"/>
    <lineage>
        <taxon>Bacteria</taxon>
        <taxon>Bacillati</taxon>
        <taxon>Cyanobacteriota</taxon>
        <taxon>Cyanophyceae</taxon>
        <taxon>Oscillatoriophycideae</taxon>
        <taxon>Oscillatoriales</taxon>
        <taxon>Sirenicapillariaceae</taxon>
        <taxon>Limnoraphis</taxon>
    </lineage>
</organism>
<dbReference type="Pfam" id="PF02585">
    <property type="entry name" value="PIG-L"/>
    <property type="match status" value="1"/>
</dbReference>
<accession>A0A0F5YLQ7</accession>
<dbReference type="PANTHER" id="PTHR12993">
    <property type="entry name" value="N-ACETYLGLUCOSAMINYL-PHOSPHATIDYLINOSITOL DE-N-ACETYLASE-RELATED"/>
    <property type="match status" value="1"/>
</dbReference>
<dbReference type="EMBL" id="LATL02000293">
    <property type="protein sequence ID" value="KKD39572.1"/>
    <property type="molecule type" value="Genomic_DNA"/>
</dbReference>
<dbReference type="PATRIC" id="fig|1637645.4.peg.5753"/>
<sequence length="274" mass="31555">MKTSSSKSPIRQLYQRLIYQTRVEYSPPDFQKSAIVFAPHQDDETLGCGGTIIRKKQAGAEVKVVFMTDGGKSHAHLISEDELKSIRAQEALAAAQKLGLSQTDILFLEVPDGTLANHQEAAIQKVAKILLKYLPEEIFVPYHQDGISDHNATAYIVLLALRRCGFNSTVYEYPIWFFNHWPWTPFEGDFKKFLLTLSQNIKYSWRFLKEFKSSVYIGEVLDQKRSALEEHKSQVTQLILDPQWLTLRDVSQGDFLDCFFQNYELFRSSHLNKK</sequence>
<dbReference type="InterPro" id="IPR003737">
    <property type="entry name" value="GlcNAc_PI_deacetylase-related"/>
</dbReference>
<dbReference type="AlphaFoldDB" id="A0A0F5YLQ7"/>
<dbReference type="Gene3D" id="3.40.50.10320">
    <property type="entry name" value="LmbE-like"/>
    <property type="match status" value="1"/>
</dbReference>
<dbReference type="Proteomes" id="UP000033607">
    <property type="component" value="Unassembled WGS sequence"/>
</dbReference>
<dbReference type="SUPFAM" id="SSF102588">
    <property type="entry name" value="LmbE-like"/>
    <property type="match status" value="1"/>
</dbReference>
<dbReference type="GO" id="GO:0016811">
    <property type="term" value="F:hydrolase activity, acting on carbon-nitrogen (but not peptide) bonds, in linear amides"/>
    <property type="evidence" value="ECO:0007669"/>
    <property type="project" value="TreeGrafter"/>
</dbReference>
<dbReference type="InterPro" id="IPR024078">
    <property type="entry name" value="LmbE-like_dom_sf"/>
</dbReference>
<evidence type="ECO:0000313" key="2">
    <source>
        <dbReference type="Proteomes" id="UP000033607"/>
    </source>
</evidence>
<gene>
    <name evidence="1" type="ORF">WN50_02615</name>
</gene>
<reference evidence="1 2" key="1">
    <citation type="submission" date="2015-06" db="EMBL/GenBank/DDBJ databases">
        <title>Draft genome assembly of filamentous brackish cyanobacterium Limnoraphis robusta strain CS-951.</title>
        <authorList>
            <person name="Willis A."/>
            <person name="Parks M."/>
            <person name="Burford M.A."/>
        </authorList>
    </citation>
    <scope>NUCLEOTIDE SEQUENCE [LARGE SCALE GENOMIC DNA]</scope>
    <source>
        <strain evidence="1 2">CS-951</strain>
    </source>
</reference>
<dbReference type="PANTHER" id="PTHR12993:SF11">
    <property type="entry name" value="N-ACETYLGLUCOSAMINYL-PHOSPHATIDYLINOSITOL DE-N-ACETYLASE"/>
    <property type="match status" value="1"/>
</dbReference>
<proteinExistence type="predicted"/>
<comment type="caution">
    <text evidence="1">The sequence shown here is derived from an EMBL/GenBank/DDBJ whole genome shotgun (WGS) entry which is preliminary data.</text>
</comment>
<evidence type="ECO:0000313" key="1">
    <source>
        <dbReference type="EMBL" id="KKD39572.1"/>
    </source>
</evidence>